<feature type="transmembrane region" description="Helical" evidence="5">
    <location>
        <begin position="105"/>
        <end position="122"/>
    </location>
</feature>
<feature type="transmembrane region" description="Helical" evidence="5">
    <location>
        <begin position="331"/>
        <end position="351"/>
    </location>
</feature>
<feature type="transmembrane region" description="Helical" evidence="5">
    <location>
        <begin position="240"/>
        <end position="263"/>
    </location>
</feature>
<dbReference type="RefSeq" id="WP_183347123.1">
    <property type="nucleotide sequence ID" value="NZ_JACHEO010000001.1"/>
</dbReference>
<comment type="subcellular location">
    <subcellularLocation>
        <location evidence="5">Cell membrane</location>
        <topology evidence="5">Multi-pass membrane protein</topology>
    </subcellularLocation>
    <subcellularLocation>
        <location evidence="1">Endomembrane system</location>
        <topology evidence="1">Multi-pass membrane protein</topology>
    </subcellularLocation>
    <subcellularLocation>
        <location evidence="6">Membrane</location>
        <topology evidence="6">Multi-pass membrane protein</topology>
    </subcellularLocation>
</comment>
<feature type="transmembrane region" description="Helical" evidence="5">
    <location>
        <begin position="372"/>
        <end position="391"/>
    </location>
</feature>
<keyword evidence="5" id="KW-1278">Translocase</keyword>
<feature type="transmembrane region" description="Helical" evidence="5">
    <location>
        <begin position="6"/>
        <end position="27"/>
    </location>
</feature>
<dbReference type="GO" id="GO:0050136">
    <property type="term" value="F:NADH dehydrogenase (quinone) (non-electrogenic) activity"/>
    <property type="evidence" value="ECO:0007669"/>
    <property type="project" value="UniProtKB-UniRule"/>
</dbReference>
<evidence type="ECO:0000256" key="3">
    <source>
        <dbReference type="ARBA" id="ARBA00022989"/>
    </source>
</evidence>
<feature type="domain" description="NADH:quinone oxidoreductase/Mrp antiporter transmembrane" evidence="7">
    <location>
        <begin position="125"/>
        <end position="422"/>
    </location>
</feature>
<evidence type="ECO:0000313" key="8">
    <source>
        <dbReference type="EMBL" id="MBB5346350.1"/>
    </source>
</evidence>
<dbReference type="InterPro" id="IPR010096">
    <property type="entry name" value="NADH-Q_OxRdtase_suN/2"/>
</dbReference>
<keyword evidence="5" id="KW-0830">Ubiquinone</keyword>
<evidence type="ECO:0000256" key="1">
    <source>
        <dbReference type="ARBA" id="ARBA00004127"/>
    </source>
</evidence>
<feature type="transmembrane region" description="Helical" evidence="5">
    <location>
        <begin position="204"/>
        <end position="228"/>
    </location>
</feature>
<feature type="transmembrane region" description="Helical" evidence="5">
    <location>
        <begin position="397"/>
        <end position="427"/>
    </location>
</feature>
<dbReference type="GO" id="GO:0048038">
    <property type="term" value="F:quinone binding"/>
    <property type="evidence" value="ECO:0007669"/>
    <property type="project" value="UniProtKB-KW"/>
</dbReference>
<keyword evidence="3 5" id="KW-1133">Transmembrane helix</keyword>
<proteinExistence type="inferred from homology"/>
<evidence type="ECO:0000256" key="4">
    <source>
        <dbReference type="ARBA" id="ARBA00023136"/>
    </source>
</evidence>
<dbReference type="InterPro" id="IPR001750">
    <property type="entry name" value="ND/Mrp_TM"/>
</dbReference>
<feature type="transmembrane region" description="Helical" evidence="5">
    <location>
        <begin position="448"/>
        <end position="470"/>
    </location>
</feature>
<keyword evidence="5" id="KW-1003">Cell membrane</keyword>
<evidence type="ECO:0000256" key="5">
    <source>
        <dbReference type="HAMAP-Rule" id="MF_00445"/>
    </source>
</evidence>
<name>A0A840UXX4_9BACT</name>
<sequence length="471" mass="50443">MNCDIVFLLPLFIVTIGAILLMLLSAFESIRLEVASALSVGIFALAFLVQLVPIGLTDVLPFVSIFNGMLAVSDFTRIASMIIIACGLFTAMSAISYFRQNNFGSLEFFSLMTFAVSGMLLLTMAQELITVFIALETVSLSIYVLVGYNRRNVLSSEAVLKYLILGAFAGGFFAMGIALVYGALGDTGFAAIAASVSRDGLLHNPALAGGLLFILFALFFKVTVFPFHSWVVDVYDGAPIPVTGFMATALKTAIIAVLANVLLLAGDIRESWLDMLFYLTVLTLFAGNLIAIGQNSLKRMLAASGIVHTGYLLIALIAVSGDQFSGSVILYYLAAYAASTLGIFASLSYLSGTDEKRKEFNDFSGLAKVRPYSAAAITIFLLSMAGIPPTAGFMGKLYIIVTAYQGGHVILAVLGIVSSILSMWYYLRLIIAMYFHEADDLFETSGSRSAPVCAFILAICVLALSLYPVAI</sequence>
<comment type="subunit">
    <text evidence="5">NDH-1 is composed of 14 different subunits. Subunits NuoA, H, J, K, L, M, N constitute the membrane sector of the complex.</text>
</comment>
<dbReference type="GO" id="GO:0005886">
    <property type="term" value="C:plasma membrane"/>
    <property type="evidence" value="ECO:0007669"/>
    <property type="project" value="UniProtKB-SubCell"/>
</dbReference>
<comment type="function">
    <text evidence="5">NDH-1 shuttles electrons from NADH, via FMN and iron-sulfur (Fe-S) centers, to quinones in the respiratory chain. The immediate electron acceptor for the enzyme in this species is believed to be ubiquinone. Couples the redox reaction to proton translocation (for every two electrons transferred, four hydrogen ions are translocated across the cytoplasmic membrane), and thus conserves the redox energy in a proton gradient.</text>
</comment>
<dbReference type="HAMAP" id="MF_00445">
    <property type="entry name" value="NDH1_NuoN_1"/>
    <property type="match status" value="1"/>
</dbReference>
<comment type="catalytic activity">
    <reaction evidence="5">
        <text>a quinone + NADH + 5 H(+)(in) = a quinol + NAD(+) + 4 H(+)(out)</text>
        <dbReference type="Rhea" id="RHEA:57888"/>
        <dbReference type="ChEBI" id="CHEBI:15378"/>
        <dbReference type="ChEBI" id="CHEBI:24646"/>
        <dbReference type="ChEBI" id="CHEBI:57540"/>
        <dbReference type="ChEBI" id="CHEBI:57945"/>
        <dbReference type="ChEBI" id="CHEBI:132124"/>
    </reaction>
</comment>
<dbReference type="GO" id="GO:0012505">
    <property type="term" value="C:endomembrane system"/>
    <property type="evidence" value="ECO:0007669"/>
    <property type="project" value="UniProtKB-SubCell"/>
</dbReference>
<keyword evidence="9" id="KW-1185">Reference proteome</keyword>
<keyword evidence="4 5" id="KW-0472">Membrane</keyword>
<feature type="transmembrane region" description="Helical" evidence="5">
    <location>
        <begin position="275"/>
        <end position="293"/>
    </location>
</feature>
<keyword evidence="5" id="KW-0874">Quinone</keyword>
<keyword evidence="2 5" id="KW-0812">Transmembrane</keyword>
<dbReference type="NCBIfam" id="TIGR01770">
    <property type="entry name" value="NDH_I_N"/>
    <property type="match status" value="1"/>
</dbReference>
<feature type="transmembrane region" description="Helical" evidence="5">
    <location>
        <begin position="160"/>
        <end position="184"/>
    </location>
</feature>
<evidence type="ECO:0000256" key="6">
    <source>
        <dbReference type="RuleBase" id="RU000320"/>
    </source>
</evidence>
<feature type="transmembrane region" description="Helical" evidence="5">
    <location>
        <begin position="300"/>
        <end position="319"/>
    </location>
</feature>
<reference evidence="8 9" key="1">
    <citation type="submission" date="2020-08" db="EMBL/GenBank/DDBJ databases">
        <title>Genomic Encyclopedia of Type Strains, Phase IV (KMG-IV): sequencing the most valuable type-strain genomes for metagenomic binning, comparative biology and taxonomic classification.</title>
        <authorList>
            <person name="Goeker M."/>
        </authorList>
    </citation>
    <scope>NUCLEOTIDE SEQUENCE [LARGE SCALE GENOMIC DNA]</scope>
    <source>
        <strain evidence="8 9">DSM 28570</strain>
    </source>
</reference>
<feature type="transmembrane region" description="Helical" evidence="5">
    <location>
        <begin position="128"/>
        <end position="148"/>
    </location>
</feature>
<protein>
    <recommendedName>
        <fullName evidence="5">NADH-quinone oxidoreductase subunit N</fullName>
        <ecNumber evidence="5">7.1.1.-</ecNumber>
    </recommendedName>
    <alternativeName>
        <fullName evidence="5">NADH dehydrogenase I subunit N</fullName>
    </alternativeName>
    <alternativeName>
        <fullName evidence="5">NDH-1 subunit N</fullName>
    </alternativeName>
</protein>
<keyword evidence="5" id="KW-0520">NAD</keyword>
<dbReference type="AlphaFoldDB" id="A0A840UXX4"/>
<gene>
    <name evidence="5" type="primary">nuoN</name>
    <name evidence="8" type="ORF">HNQ81_000057</name>
</gene>
<dbReference type="Proteomes" id="UP000539642">
    <property type="component" value="Unassembled WGS sequence"/>
</dbReference>
<dbReference type="EC" id="7.1.1.-" evidence="5"/>
<dbReference type="GO" id="GO:0008137">
    <property type="term" value="F:NADH dehydrogenase (ubiquinone) activity"/>
    <property type="evidence" value="ECO:0007669"/>
    <property type="project" value="InterPro"/>
</dbReference>
<comment type="similarity">
    <text evidence="5">Belongs to the complex I subunit 2 family.</text>
</comment>
<organism evidence="8 9">
    <name type="scientific">Desulfoprunum benzoelyticum</name>
    <dbReference type="NCBI Taxonomy" id="1506996"/>
    <lineage>
        <taxon>Bacteria</taxon>
        <taxon>Pseudomonadati</taxon>
        <taxon>Thermodesulfobacteriota</taxon>
        <taxon>Desulfobulbia</taxon>
        <taxon>Desulfobulbales</taxon>
        <taxon>Desulfobulbaceae</taxon>
        <taxon>Desulfoprunum</taxon>
    </lineage>
</organism>
<keyword evidence="5" id="KW-0813">Transport</keyword>
<comment type="caution">
    <text evidence="8">The sequence shown here is derived from an EMBL/GenBank/DDBJ whole genome shotgun (WGS) entry which is preliminary data.</text>
</comment>
<evidence type="ECO:0000256" key="2">
    <source>
        <dbReference type="ARBA" id="ARBA00022692"/>
    </source>
</evidence>
<dbReference type="PANTHER" id="PTHR22773">
    <property type="entry name" value="NADH DEHYDROGENASE"/>
    <property type="match status" value="1"/>
</dbReference>
<dbReference type="EMBL" id="JACHEO010000001">
    <property type="protein sequence ID" value="MBB5346350.1"/>
    <property type="molecule type" value="Genomic_DNA"/>
</dbReference>
<evidence type="ECO:0000313" key="9">
    <source>
        <dbReference type="Proteomes" id="UP000539642"/>
    </source>
</evidence>
<feature type="transmembrane region" description="Helical" evidence="5">
    <location>
        <begin position="34"/>
        <end position="56"/>
    </location>
</feature>
<dbReference type="GO" id="GO:0042773">
    <property type="term" value="P:ATP synthesis coupled electron transport"/>
    <property type="evidence" value="ECO:0007669"/>
    <property type="project" value="InterPro"/>
</dbReference>
<accession>A0A840UXX4</accession>
<dbReference type="Pfam" id="PF00361">
    <property type="entry name" value="Proton_antipo_M"/>
    <property type="match status" value="1"/>
</dbReference>
<dbReference type="PRINTS" id="PR01434">
    <property type="entry name" value="NADHDHGNASE5"/>
</dbReference>
<evidence type="ECO:0000259" key="7">
    <source>
        <dbReference type="Pfam" id="PF00361"/>
    </source>
</evidence>
<feature type="transmembrane region" description="Helical" evidence="5">
    <location>
        <begin position="76"/>
        <end position="98"/>
    </location>
</feature>